<dbReference type="PANTHER" id="PTHR30537:SF1">
    <property type="entry name" value="HTH-TYPE TRANSCRIPTIONAL REGULATOR PGRR"/>
    <property type="match status" value="1"/>
</dbReference>
<protein>
    <submittedName>
        <fullName evidence="6">Transcriptional regulator, LysR family</fullName>
    </submittedName>
</protein>
<dbReference type="InterPro" id="IPR036388">
    <property type="entry name" value="WH-like_DNA-bd_sf"/>
</dbReference>
<evidence type="ECO:0000256" key="1">
    <source>
        <dbReference type="ARBA" id="ARBA00009437"/>
    </source>
</evidence>
<dbReference type="CDD" id="cd08474">
    <property type="entry name" value="PBP2_CrgA_like_5"/>
    <property type="match status" value="1"/>
</dbReference>
<evidence type="ECO:0000256" key="3">
    <source>
        <dbReference type="ARBA" id="ARBA00023125"/>
    </source>
</evidence>
<keyword evidence="2" id="KW-0805">Transcription regulation</keyword>
<dbReference type="InterPro" id="IPR058163">
    <property type="entry name" value="LysR-type_TF_proteobact-type"/>
</dbReference>
<dbReference type="PANTHER" id="PTHR30537">
    <property type="entry name" value="HTH-TYPE TRANSCRIPTIONAL REGULATOR"/>
    <property type="match status" value="1"/>
</dbReference>
<dbReference type="STRING" id="1165689.SAMN02927914_01362"/>
<sequence>MRKLGFAEMNAFVAVAERLSFAKAARQLGVSRSTFSETIRALEEKLGVRLLNRTTRSVALTEVGERLLAELRPALESFEAAVESINVFRDKPAGHLRLTVPRPAAKQVIEPILATFLTANPAITLEVVIESALTDIVRDRFDAGIRPGHRVEQDMIAVRVGEDARATIVASPDYLTRHPRPKVPGDLQEHNCFRQRFASGVIHRWDFEKRGKSLEVIVTGSLITSESDLAIRAALDGVGIARVPAIYAEPHVTCKRLVPLLEDWTPRSVGFFLYYPSRRQMPAALQAFINVLKTQAR</sequence>
<feature type="domain" description="HTH lysR-type" evidence="5">
    <location>
        <begin position="4"/>
        <end position="61"/>
    </location>
</feature>
<dbReference type="Gene3D" id="1.10.10.10">
    <property type="entry name" value="Winged helix-like DNA-binding domain superfamily/Winged helix DNA-binding domain"/>
    <property type="match status" value="1"/>
</dbReference>
<dbReference type="Pfam" id="PF00126">
    <property type="entry name" value="HTH_1"/>
    <property type="match status" value="1"/>
</dbReference>
<dbReference type="OrthoDB" id="9813056at2"/>
<evidence type="ECO:0000256" key="4">
    <source>
        <dbReference type="ARBA" id="ARBA00023163"/>
    </source>
</evidence>
<dbReference type="Pfam" id="PF03466">
    <property type="entry name" value="LysR_substrate"/>
    <property type="match status" value="1"/>
</dbReference>
<name>A0A1G5WK47_9HYPH</name>
<dbReference type="PROSITE" id="PS50931">
    <property type="entry name" value="HTH_LYSR"/>
    <property type="match status" value="1"/>
</dbReference>
<dbReference type="GO" id="GO:0043565">
    <property type="term" value="F:sequence-specific DNA binding"/>
    <property type="evidence" value="ECO:0007669"/>
    <property type="project" value="TreeGrafter"/>
</dbReference>
<dbReference type="PRINTS" id="PR00039">
    <property type="entry name" value="HTHLYSR"/>
</dbReference>
<dbReference type="InterPro" id="IPR036390">
    <property type="entry name" value="WH_DNA-bd_sf"/>
</dbReference>
<keyword evidence="3" id="KW-0238">DNA-binding</keyword>
<dbReference type="SUPFAM" id="SSF46785">
    <property type="entry name" value="Winged helix' DNA-binding domain"/>
    <property type="match status" value="1"/>
</dbReference>
<keyword evidence="4" id="KW-0804">Transcription</keyword>
<dbReference type="GO" id="GO:0003700">
    <property type="term" value="F:DNA-binding transcription factor activity"/>
    <property type="evidence" value="ECO:0007669"/>
    <property type="project" value="InterPro"/>
</dbReference>
<dbReference type="InterPro" id="IPR000847">
    <property type="entry name" value="LysR_HTH_N"/>
</dbReference>
<gene>
    <name evidence="6" type="ORF">SAMN02927914_01362</name>
</gene>
<dbReference type="AlphaFoldDB" id="A0A1G5WK47"/>
<dbReference type="Gene3D" id="3.40.190.290">
    <property type="match status" value="1"/>
</dbReference>
<dbReference type="FunFam" id="1.10.10.10:FF:000001">
    <property type="entry name" value="LysR family transcriptional regulator"/>
    <property type="match status" value="1"/>
</dbReference>
<evidence type="ECO:0000313" key="6">
    <source>
        <dbReference type="EMBL" id="SDA57897.1"/>
    </source>
</evidence>
<evidence type="ECO:0000259" key="5">
    <source>
        <dbReference type="PROSITE" id="PS50931"/>
    </source>
</evidence>
<evidence type="ECO:0000256" key="2">
    <source>
        <dbReference type="ARBA" id="ARBA00023015"/>
    </source>
</evidence>
<accession>A0A1G5WK47</accession>
<reference evidence="6 7" key="1">
    <citation type="submission" date="2016-10" db="EMBL/GenBank/DDBJ databases">
        <authorList>
            <person name="de Groot N.N."/>
        </authorList>
    </citation>
    <scope>NUCLEOTIDE SEQUENCE [LARGE SCALE GENOMIC DNA]</scope>
    <source>
        <strain evidence="6 7">CGMCC 1.12097</strain>
    </source>
</reference>
<organism evidence="6 7">
    <name type="scientific">Mesorhizobium qingshengii</name>
    <dbReference type="NCBI Taxonomy" id="1165689"/>
    <lineage>
        <taxon>Bacteria</taxon>
        <taxon>Pseudomonadati</taxon>
        <taxon>Pseudomonadota</taxon>
        <taxon>Alphaproteobacteria</taxon>
        <taxon>Hyphomicrobiales</taxon>
        <taxon>Phyllobacteriaceae</taxon>
        <taxon>Mesorhizobium</taxon>
    </lineage>
</organism>
<comment type="similarity">
    <text evidence="1">Belongs to the LysR transcriptional regulatory family.</text>
</comment>
<dbReference type="EMBL" id="FMXM01000004">
    <property type="protein sequence ID" value="SDA57897.1"/>
    <property type="molecule type" value="Genomic_DNA"/>
</dbReference>
<dbReference type="SUPFAM" id="SSF53850">
    <property type="entry name" value="Periplasmic binding protein-like II"/>
    <property type="match status" value="1"/>
</dbReference>
<dbReference type="Proteomes" id="UP000198588">
    <property type="component" value="Unassembled WGS sequence"/>
</dbReference>
<proteinExistence type="inferred from homology"/>
<evidence type="ECO:0000313" key="7">
    <source>
        <dbReference type="Proteomes" id="UP000198588"/>
    </source>
</evidence>
<dbReference type="InterPro" id="IPR005119">
    <property type="entry name" value="LysR_subst-bd"/>
</dbReference>
<dbReference type="GO" id="GO:0006351">
    <property type="term" value="P:DNA-templated transcription"/>
    <property type="evidence" value="ECO:0007669"/>
    <property type="project" value="TreeGrafter"/>
</dbReference>